<reference evidence="2 3" key="1">
    <citation type="submission" date="2009-11" db="EMBL/GenBank/DDBJ databases">
        <title>Annotation of Allomyces macrogynus ATCC 38327.</title>
        <authorList>
            <consortium name="The Broad Institute Genome Sequencing Platform"/>
            <person name="Russ C."/>
            <person name="Cuomo C."/>
            <person name="Burger G."/>
            <person name="Gray M.W."/>
            <person name="Holland P.W.H."/>
            <person name="King N."/>
            <person name="Lang F.B.F."/>
            <person name="Roger A.J."/>
            <person name="Ruiz-Trillo I."/>
            <person name="Young S.K."/>
            <person name="Zeng Q."/>
            <person name="Gargeya S."/>
            <person name="Fitzgerald M."/>
            <person name="Haas B."/>
            <person name="Abouelleil A."/>
            <person name="Alvarado L."/>
            <person name="Arachchi H.M."/>
            <person name="Berlin A."/>
            <person name="Chapman S.B."/>
            <person name="Gearin G."/>
            <person name="Goldberg J."/>
            <person name="Griggs A."/>
            <person name="Gujja S."/>
            <person name="Hansen M."/>
            <person name="Heiman D."/>
            <person name="Howarth C."/>
            <person name="Larimer J."/>
            <person name="Lui A."/>
            <person name="MacDonald P.J.P."/>
            <person name="McCowen C."/>
            <person name="Montmayeur A."/>
            <person name="Murphy C."/>
            <person name="Neiman D."/>
            <person name="Pearson M."/>
            <person name="Priest M."/>
            <person name="Roberts A."/>
            <person name="Saif S."/>
            <person name="Shea T."/>
            <person name="Sisk P."/>
            <person name="Stolte C."/>
            <person name="Sykes S."/>
            <person name="Wortman J."/>
            <person name="Nusbaum C."/>
            <person name="Birren B."/>
        </authorList>
    </citation>
    <scope>NUCLEOTIDE SEQUENCE [LARGE SCALE GENOMIC DNA]</scope>
    <source>
        <strain evidence="2 3">ATCC 38327</strain>
    </source>
</reference>
<evidence type="ECO:0000256" key="1">
    <source>
        <dbReference type="SAM" id="MobiDB-lite"/>
    </source>
</evidence>
<keyword evidence="3" id="KW-1185">Reference proteome</keyword>
<dbReference type="EMBL" id="GG745366">
    <property type="protein sequence ID" value="KNE70432.1"/>
    <property type="molecule type" value="Genomic_DNA"/>
</dbReference>
<evidence type="ECO:0000313" key="3">
    <source>
        <dbReference type="Proteomes" id="UP000054350"/>
    </source>
</evidence>
<accession>A0A0L0T6R0</accession>
<evidence type="ECO:0000313" key="2">
    <source>
        <dbReference type="EMBL" id="KNE70432.1"/>
    </source>
</evidence>
<feature type="compositionally biased region" description="Pro residues" evidence="1">
    <location>
        <begin position="1"/>
        <end position="10"/>
    </location>
</feature>
<gene>
    <name evidence="2" type="ORF">AMAG_20112</name>
</gene>
<dbReference type="AlphaFoldDB" id="A0A0L0T6R0"/>
<dbReference type="VEuPathDB" id="FungiDB:AMAG_20112"/>
<dbReference type="Proteomes" id="UP000054350">
    <property type="component" value="Unassembled WGS sequence"/>
</dbReference>
<feature type="region of interest" description="Disordered" evidence="1">
    <location>
        <begin position="1"/>
        <end position="50"/>
    </location>
</feature>
<reference evidence="3" key="2">
    <citation type="submission" date="2009-11" db="EMBL/GenBank/DDBJ databases">
        <title>The Genome Sequence of Allomyces macrogynus strain ATCC 38327.</title>
        <authorList>
            <consortium name="The Broad Institute Genome Sequencing Platform"/>
            <person name="Russ C."/>
            <person name="Cuomo C."/>
            <person name="Shea T."/>
            <person name="Young S.K."/>
            <person name="Zeng Q."/>
            <person name="Koehrsen M."/>
            <person name="Haas B."/>
            <person name="Borodovsky M."/>
            <person name="Guigo R."/>
            <person name="Alvarado L."/>
            <person name="Berlin A."/>
            <person name="Borenstein D."/>
            <person name="Chen Z."/>
            <person name="Engels R."/>
            <person name="Freedman E."/>
            <person name="Gellesch M."/>
            <person name="Goldberg J."/>
            <person name="Griggs A."/>
            <person name="Gujja S."/>
            <person name="Heiman D."/>
            <person name="Hepburn T."/>
            <person name="Howarth C."/>
            <person name="Jen D."/>
            <person name="Larson L."/>
            <person name="Lewis B."/>
            <person name="Mehta T."/>
            <person name="Park D."/>
            <person name="Pearson M."/>
            <person name="Roberts A."/>
            <person name="Saif S."/>
            <person name="Shenoy N."/>
            <person name="Sisk P."/>
            <person name="Stolte C."/>
            <person name="Sykes S."/>
            <person name="Walk T."/>
            <person name="White J."/>
            <person name="Yandava C."/>
            <person name="Burger G."/>
            <person name="Gray M.W."/>
            <person name="Holland P.W.H."/>
            <person name="King N."/>
            <person name="Lang F.B.F."/>
            <person name="Roger A.J."/>
            <person name="Ruiz-Trillo I."/>
            <person name="Lander E."/>
            <person name="Nusbaum C."/>
        </authorList>
    </citation>
    <scope>NUCLEOTIDE SEQUENCE [LARGE SCALE GENOMIC DNA]</scope>
    <source>
        <strain evidence="3">ATCC 38327</strain>
    </source>
</reference>
<organism evidence="2 3">
    <name type="scientific">Allomyces macrogynus (strain ATCC 38327)</name>
    <name type="common">Allomyces javanicus var. macrogynus</name>
    <dbReference type="NCBI Taxonomy" id="578462"/>
    <lineage>
        <taxon>Eukaryota</taxon>
        <taxon>Fungi</taxon>
        <taxon>Fungi incertae sedis</taxon>
        <taxon>Blastocladiomycota</taxon>
        <taxon>Blastocladiomycetes</taxon>
        <taxon>Blastocladiales</taxon>
        <taxon>Blastocladiaceae</taxon>
        <taxon>Allomyces</taxon>
    </lineage>
</organism>
<protein>
    <submittedName>
        <fullName evidence="2">Uncharacterized protein</fullName>
    </submittedName>
</protein>
<name>A0A0L0T6R0_ALLM3</name>
<sequence length="78" mass="7790">MADPPPPPSESPEDAAATVPPPPPAAKSPSPEATLAWRTTDPAAMGKPAVDETPAVSAVLVSPKRAKVAPAAVSDDEL</sequence>
<proteinExistence type="predicted"/>